<dbReference type="PRINTS" id="PR01245">
    <property type="entry name" value="RAD1REC1"/>
</dbReference>
<dbReference type="GO" id="GO:0006281">
    <property type="term" value="P:DNA repair"/>
    <property type="evidence" value="ECO:0007669"/>
    <property type="project" value="UniProtKB-KW"/>
</dbReference>
<evidence type="ECO:0000313" key="6">
    <source>
        <dbReference type="EMBL" id="PIK33949.1"/>
    </source>
</evidence>
<dbReference type="InterPro" id="IPR003011">
    <property type="entry name" value="Cell_cycle_checkpoint_Rad1"/>
</dbReference>
<evidence type="ECO:0000256" key="3">
    <source>
        <dbReference type="ARBA" id="ARBA00022763"/>
    </source>
</evidence>
<accession>A0A2G8JE09</accession>
<comment type="subcellular location">
    <subcellularLocation>
        <location evidence="1">Nucleus</location>
    </subcellularLocation>
</comment>
<dbReference type="Proteomes" id="UP000230750">
    <property type="component" value="Unassembled WGS sequence"/>
</dbReference>
<gene>
    <name evidence="6" type="ORF">BSL78_29232</name>
</gene>
<evidence type="ECO:0000313" key="7">
    <source>
        <dbReference type="Proteomes" id="UP000230750"/>
    </source>
</evidence>
<dbReference type="EMBL" id="MRZV01002339">
    <property type="protein sequence ID" value="PIK33949.1"/>
    <property type="molecule type" value="Genomic_DNA"/>
</dbReference>
<name>A0A2G8JE09_STIJA</name>
<dbReference type="STRING" id="307972.A0A2G8JE09"/>
<keyword evidence="5" id="KW-0539">Nucleus</keyword>
<dbReference type="Pfam" id="PF02144">
    <property type="entry name" value="Rad1"/>
    <property type="match status" value="1"/>
</dbReference>
<organism evidence="6 7">
    <name type="scientific">Stichopus japonicus</name>
    <name type="common">Sea cucumber</name>
    <dbReference type="NCBI Taxonomy" id="307972"/>
    <lineage>
        <taxon>Eukaryota</taxon>
        <taxon>Metazoa</taxon>
        <taxon>Echinodermata</taxon>
        <taxon>Eleutherozoa</taxon>
        <taxon>Echinozoa</taxon>
        <taxon>Holothuroidea</taxon>
        <taxon>Aspidochirotacea</taxon>
        <taxon>Aspidochirotida</taxon>
        <taxon>Stichopodidae</taxon>
        <taxon>Apostichopus</taxon>
    </lineage>
</organism>
<protein>
    <submittedName>
        <fullName evidence="6">Putative cell cycle checkpoint protein RAD1</fullName>
    </submittedName>
</protein>
<keyword evidence="3" id="KW-0227">DNA damage</keyword>
<dbReference type="Gene3D" id="3.70.10.10">
    <property type="match status" value="1"/>
</dbReference>
<evidence type="ECO:0000256" key="2">
    <source>
        <dbReference type="ARBA" id="ARBA00010991"/>
    </source>
</evidence>
<sequence length="119" mass="13124">MTLSTQQRDQDSQYVLIAKLDNVRNVSTILKAIHSKDREIATVFASENGLKVTVETAKCIQANAFLQSEVFQEYRLKENNISFQINLTILMECLNIFGSNTAGGAAPALKMCYGGYGTP</sequence>
<dbReference type="PRINTS" id="PR01246">
    <property type="entry name" value="RAD1REPAIR"/>
</dbReference>
<dbReference type="PANTHER" id="PTHR10870:SF0">
    <property type="entry name" value="CELL CYCLE CHECKPOINT PROTEIN RAD1"/>
    <property type="match status" value="1"/>
</dbReference>
<keyword evidence="4" id="KW-0234">DNA repair</keyword>
<dbReference type="GO" id="GO:0000077">
    <property type="term" value="P:DNA damage checkpoint signaling"/>
    <property type="evidence" value="ECO:0007669"/>
    <property type="project" value="InterPro"/>
</dbReference>
<comment type="similarity">
    <text evidence="2">Belongs to the rad1 family.</text>
</comment>
<dbReference type="AlphaFoldDB" id="A0A2G8JE09"/>
<evidence type="ECO:0000256" key="4">
    <source>
        <dbReference type="ARBA" id="ARBA00023204"/>
    </source>
</evidence>
<evidence type="ECO:0000256" key="1">
    <source>
        <dbReference type="ARBA" id="ARBA00004123"/>
    </source>
</evidence>
<evidence type="ECO:0000256" key="5">
    <source>
        <dbReference type="ARBA" id="ARBA00023242"/>
    </source>
</evidence>
<dbReference type="OrthoDB" id="337581at2759"/>
<dbReference type="PANTHER" id="PTHR10870">
    <property type="entry name" value="CELL CYCLE CHECKPOINT PROTEIN RAD1"/>
    <property type="match status" value="1"/>
</dbReference>
<proteinExistence type="inferred from homology"/>
<reference evidence="6 7" key="1">
    <citation type="journal article" date="2017" name="PLoS Biol.">
        <title>The sea cucumber genome provides insights into morphological evolution and visceral regeneration.</title>
        <authorList>
            <person name="Zhang X."/>
            <person name="Sun L."/>
            <person name="Yuan J."/>
            <person name="Sun Y."/>
            <person name="Gao Y."/>
            <person name="Zhang L."/>
            <person name="Li S."/>
            <person name="Dai H."/>
            <person name="Hamel J.F."/>
            <person name="Liu C."/>
            <person name="Yu Y."/>
            <person name="Liu S."/>
            <person name="Lin W."/>
            <person name="Guo K."/>
            <person name="Jin S."/>
            <person name="Xu P."/>
            <person name="Storey K.B."/>
            <person name="Huan P."/>
            <person name="Zhang T."/>
            <person name="Zhou Y."/>
            <person name="Zhang J."/>
            <person name="Lin C."/>
            <person name="Li X."/>
            <person name="Xing L."/>
            <person name="Huo D."/>
            <person name="Sun M."/>
            <person name="Wang L."/>
            <person name="Mercier A."/>
            <person name="Li F."/>
            <person name="Yang H."/>
            <person name="Xiang J."/>
        </authorList>
    </citation>
    <scope>NUCLEOTIDE SEQUENCE [LARGE SCALE GENOMIC DNA]</scope>
    <source>
        <strain evidence="6">Shaxun</strain>
        <tissue evidence="6">Muscle</tissue>
    </source>
</reference>
<dbReference type="InterPro" id="IPR003021">
    <property type="entry name" value="Rad1_Rec1_Rad17"/>
</dbReference>
<keyword evidence="7" id="KW-1185">Reference proteome</keyword>
<dbReference type="GO" id="GO:0030896">
    <property type="term" value="C:checkpoint clamp complex"/>
    <property type="evidence" value="ECO:0007669"/>
    <property type="project" value="TreeGrafter"/>
</dbReference>
<comment type="caution">
    <text evidence="6">The sequence shown here is derived from an EMBL/GenBank/DDBJ whole genome shotgun (WGS) entry which is preliminary data.</text>
</comment>